<dbReference type="Proteomes" id="UP000651452">
    <property type="component" value="Unassembled WGS sequence"/>
</dbReference>
<evidence type="ECO:0000313" key="2">
    <source>
        <dbReference type="Proteomes" id="UP000651452"/>
    </source>
</evidence>
<dbReference type="EMBL" id="RZGK01000022">
    <property type="protein sequence ID" value="KAF9690925.1"/>
    <property type="molecule type" value="Genomic_DNA"/>
</dbReference>
<reference evidence="1" key="2">
    <citation type="submission" date="2020-09" db="EMBL/GenBank/DDBJ databases">
        <title>Reference genome assembly for Australian Ascochyta lentis isolate Al4.</title>
        <authorList>
            <person name="Lee R.C."/>
            <person name="Farfan-Caceres L.M."/>
            <person name="Debler J.W."/>
            <person name="Williams A.H."/>
            <person name="Henares B.M."/>
        </authorList>
    </citation>
    <scope>NUCLEOTIDE SEQUENCE</scope>
    <source>
        <strain evidence="1">Al4</strain>
    </source>
</reference>
<organism evidence="1 2">
    <name type="scientific">Ascochyta lentis</name>
    <dbReference type="NCBI Taxonomy" id="205686"/>
    <lineage>
        <taxon>Eukaryota</taxon>
        <taxon>Fungi</taxon>
        <taxon>Dikarya</taxon>
        <taxon>Ascomycota</taxon>
        <taxon>Pezizomycotina</taxon>
        <taxon>Dothideomycetes</taxon>
        <taxon>Pleosporomycetidae</taxon>
        <taxon>Pleosporales</taxon>
        <taxon>Pleosporineae</taxon>
        <taxon>Didymellaceae</taxon>
        <taxon>Ascochyta</taxon>
    </lineage>
</organism>
<gene>
    <name evidence="1" type="ORF">EKO04_011222</name>
</gene>
<sequence>MDLTVDQLCDVSLGLVDSAHKVDLLNQDLFLARLVARLDLQGIYEVRIQAGERVRIETDKTGENVEHQLTNNDEVFAEIMSLEWYAAAIIEFRYP</sequence>
<reference evidence="1" key="1">
    <citation type="submission" date="2018-12" db="EMBL/GenBank/DDBJ databases">
        <authorList>
            <person name="Syme R.A."/>
            <person name="Farfan-Caceres L."/>
            <person name="Lichtenzveig J."/>
        </authorList>
    </citation>
    <scope>NUCLEOTIDE SEQUENCE</scope>
    <source>
        <strain evidence="1">Al4</strain>
    </source>
</reference>
<evidence type="ECO:0000313" key="1">
    <source>
        <dbReference type="EMBL" id="KAF9690925.1"/>
    </source>
</evidence>
<accession>A0A8H7MDL9</accession>
<proteinExistence type="predicted"/>
<name>A0A8H7MDL9_9PLEO</name>
<dbReference type="AlphaFoldDB" id="A0A8H7MDL9"/>
<keyword evidence="2" id="KW-1185">Reference proteome</keyword>
<comment type="caution">
    <text evidence="1">The sequence shown here is derived from an EMBL/GenBank/DDBJ whole genome shotgun (WGS) entry which is preliminary data.</text>
</comment>
<protein>
    <submittedName>
        <fullName evidence="1">Uncharacterized protein</fullName>
    </submittedName>
</protein>